<accession>A0A0E9MZ62</accession>
<dbReference type="OrthoDB" id="980389at2"/>
<dbReference type="RefSeq" id="WP_046368317.1">
    <property type="nucleotide sequence ID" value="NZ_BBWV01000001.1"/>
</dbReference>
<dbReference type="Proteomes" id="UP000033121">
    <property type="component" value="Unassembled WGS sequence"/>
</dbReference>
<evidence type="ECO:0000256" key="1">
    <source>
        <dbReference type="SAM" id="SignalP"/>
    </source>
</evidence>
<protein>
    <submittedName>
        <fullName evidence="2">Uncharacterized protein</fullName>
    </submittedName>
</protein>
<name>A0A0E9MZ62_9BACT</name>
<feature type="signal peptide" evidence="1">
    <location>
        <begin position="1"/>
        <end position="18"/>
    </location>
</feature>
<organism evidence="2 3">
    <name type="scientific">Flavihumibacter petaseus NBRC 106054</name>
    <dbReference type="NCBI Taxonomy" id="1220578"/>
    <lineage>
        <taxon>Bacteria</taxon>
        <taxon>Pseudomonadati</taxon>
        <taxon>Bacteroidota</taxon>
        <taxon>Chitinophagia</taxon>
        <taxon>Chitinophagales</taxon>
        <taxon>Chitinophagaceae</taxon>
        <taxon>Flavihumibacter</taxon>
    </lineage>
</organism>
<dbReference type="EMBL" id="BBWV01000001">
    <property type="protein sequence ID" value="GAO42676.1"/>
    <property type="molecule type" value="Genomic_DNA"/>
</dbReference>
<dbReference type="STRING" id="1220578.FPE01S_01_16910"/>
<evidence type="ECO:0000313" key="3">
    <source>
        <dbReference type="Proteomes" id="UP000033121"/>
    </source>
</evidence>
<feature type="chain" id="PRO_5002429682" evidence="1">
    <location>
        <begin position="19"/>
        <end position="247"/>
    </location>
</feature>
<proteinExistence type="predicted"/>
<gene>
    <name evidence="2" type="ORF">FPE01S_01_16910</name>
</gene>
<keyword evidence="3" id="KW-1185">Reference proteome</keyword>
<comment type="caution">
    <text evidence="2">The sequence shown here is derived from an EMBL/GenBank/DDBJ whole genome shotgun (WGS) entry which is preliminary data.</text>
</comment>
<dbReference type="AlphaFoldDB" id="A0A0E9MZ62"/>
<reference evidence="2 3" key="1">
    <citation type="submission" date="2015-04" db="EMBL/GenBank/DDBJ databases">
        <title>Whole genome shotgun sequence of Flavihumibacter petaseus NBRC 106054.</title>
        <authorList>
            <person name="Miyazawa S."/>
            <person name="Hosoyama A."/>
            <person name="Hashimoto M."/>
            <person name="Noguchi M."/>
            <person name="Tsuchikane K."/>
            <person name="Ohji S."/>
            <person name="Yamazoe A."/>
            <person name="Ichikawa N."/>
            <person name="Kimura A."/>
            <person name="Fujita N."/>
        </authorList>
    </citation>
    <scope>NUCLEOTIDE SEQUENCE [LARGE SCALE GENOMIC DNA]</scope>
    <source>
        <strain evidence="2 3">NBRC 106054</strain>
    </source>
</reference>
<keyword evidence="1" id="KW-0732">Signal</keyword>
<evidence type="ECO:0000313" key="2">
    <source>
        <dbReference type="EMBL" id="GAO42676.1"/>
    </source>
</evidence>
<sequence>MKQFLTTLFLFCCLTSFAQQFKSQYGKPLVVLVVTDPWLMVIGSDVPCFALYEKGQIIYRKVVNKRYQYFEVKYDSIRVRSIMKSLDLDDGVSRLGESTEASDRAEQPANILLLNFDTLQQIGVYGNLRDPESDARSKTPKSFLTVFDNILKFDDPAAKPWVPDTVEVMASKYDLSPETPLAWNKEWSDLHSKTTVQRSDELYSIYLDKKYFADFIKLLRGLKTRQAVQINGEKYALSYRFPFPNMD</sequence>